<evidence type="ECO:0000259" key="7">
    <source>
        <dbReference type="Pfam" id="PF08281"/>
    </source>
</evidence>
<dbReference type="SUPFAM" id="SSF88659">
    <property type="entry name" value="Sigma3 and sigma4 domains of RNA polymerase sigma factors"/>
    <property type="match status" value="1"/>
</dbReference>
<dbReference type="InterPro" id="IPR007627">
    <property type="entry name" value="RNA_pol_sigma70_r2"/>
</dbReference>
<sequence>MKDDPVLEDLLEHRYASLVGYATLVSGARQDAEDLVHDAIVTVFSKRRRFTSLEHAHAYVLRAIASRHVDARRSWARRASREERATSLAPRFTPGPEDSVGMDDAVVTALAALSPRERACVVMRHLADQSVADTAHALGISEGAVKRYTSDGLAALVASGLLTEAAAQEAGTEQVDVRIGGAR</sequence>
<dbReference type="SUPFAM" id="SSF88946">
    <property type="entry name" value="Sigma2 domain of RNA polymerase sigma factors"/>
    <property type="match status" value="1"/>
</dbReference>
<keyword evidence="9" id="KW-1185">Reference proteome</keyword>
<dbReference type="PANTHER" id="PTHR43133">
    <property type="entry name" value="RNA POLYMERASE ECF-TYPE SIGMA FACTO"/>
    <property type="match status" value="1"/>
</dbReference>
<accession>A0ABT8FWX5</accession>
<evidence type="ECO:0000313" key="8">
    <source>
        <dbReference type="EMBL" id="MDN4471398.1"/>
    </source>
</evidence>
<dbReference type="InterPro" id="IPR014284">
    <property type="entry name" value="RNA_pol_sigma-70_dom"/>
</dbReference>
<keyword evidence="3" id="KW-0731">Sigma factor</keyword>
<dbReference type="Pfam" id="PF04542">
    <property type="entry name" value="Sigma70_r2"/>
    <property type="match status" value="1"/>
</dbReference>
<dbReference type="Gene3D" id="1.10.1740.10">
    <property type="match status" value="1"/>
</dbReference>
<gene>
    <name evidence="8" type="ORF">QQX04_00140</name>
</gene>
<dbReference type="InterPro" id="IPR013325">
    <property type="entry name" value="RNA_pol_sigma_r2"/>
</dbReference>
<feature type="domain" description="RNA polymerase sigma-70 region 2" evidence="6">
    <location>
        <begin position="12"/>
        <end position="75"/>
    </location>
</feature>
<evidence type="ECO:0000256" key="1">
    <source>
        <dbReference type="ARBA" id="ARBA00010641"/>
    </source>
</evidence>
<dbReference type="NCBIfam" id="TIGR02937">
    <property type="entry name" value="sigma70-ECF"/>
    <property type="match status" value="1"/>
</dbReference>
<feature type="domain" description="RNA polymerase sigma factor 70 region 4 type 2" evidence="7">
    <location>
        <begin position="105"/>
        <end position="156"/>
    </location>
</feature>
<dbReference type="PANTHER" id="PTHR43133:SF50">
    <property type="entry name" value="ECF RNA POLYMERASE SIGMA FACTOR SIGM"/>
    <property type="match status" value="1"/>
</dbReference>
<keyword evidence="2" id="KW-0805">Transcription regulation</keyword>
<dbReference type="InterPro" id="IPR039425">
    <property type="entry name" value="RNA_pol_sigma-70-like"/>
</dbReference>
<dbReference type="RefSeq" id="WP_301124986.1">
    <property type="nucleotide sequence ID" value="NZ_JAUHPV010000001.1"/>
</dbReference>
<keyword evidence="4" id="KW-0238">DNA-binding</keyword>
<dbReference type="InterPro" id="IPR013249">
    <property type="entry name" value="RNA_pol_sigma70_r4_t2"/>
</dbReference>
<dbReference type="Gene3D" id="1.10.10.10">
    <property type="entry name" value="Winged helix-like DNA-binding domain superfamily/Winged helix DNA-binding domain"/>
    <property type="match status" value="1"/>
</dbReference>
<comment type="similarity">
    <text evidence="1">Belongs to the sigma-70 factor family. ECF subfamily.</text>
</comment>
<evidence type="ECO:0000256" key="3">
    <source>
        <dbReference type="ARBA" id="ARBA00023082"/>
    </source>
</evidence>
<dbReference type="Proteomes" id="UP001172738">
    <property type="component" value="Unassembled WGS sequence"/>
</dbReference>
<evidence type="ECO:0000313" key="9">
    <source>
        <dbReference type="Proteomes" id="UP001172738"/>
    </source>
</evidence>
<comment type="caution">
    <text evidence="8">The sequence shown here is derived from an EMBL/GenBank/DDBJ whole genome shotgun (WGS) entry which is preliminary data.</text>
</comment>
<evidence type="ECO:0000256" key="4">
    <source>
        <dbReference type="ARBA" id="ARBA00023125"/>
    </source>
</evidence>
<evidence type="ECO:0000259" key="6">
    <source>
        <dbReference type="Pfam" id="PF04542"/>
    </source>
</evidence>
<dbReference type="EMBL" id="JAUHPV010000001">
    <property type="protein sequence ID" value="MDN4471398.1"/>
    <property type="molecule type" value="Genomic_DNA"/>
</dbReference>
<dbReference type="CDD" id="cd06171">
    <property type="entry name" value="Sigma70_r4"/>
    <property type="match status" value="1"/>
</dbReference>
<name>A0ABT8FWX5_9MICO</name>
<dbReference type="Pfam" id="PF08281">
    <property type="entry name" value="Sigma70_r4_2"/>
    <property type="match status" value="1"/>
</dbReference>
<keyword evidence="5" id="KW-0804">Transcription</keyword>
<evidence type="ECO:0000256" key="5">
    <source>
        <dbReference type="ARBA" id="ARBA00023163"/>
    </source>
</evidence>
<dbReference type="InterPro" id="IPR036388">
    <property type="entry name" value="WH-like_DNA-bd_sf"/>
</dbReference>
<protein>
    <submittedName>
        <fullName evidence="8">Sigma-70 family RNA polymerase sigma factor</fullName>
    </submittedName>
</protein>
<evidence type="ECO:0000256" key="2">
    <source>
        <dbReference type="ARBA" id="ARBA00023015"/>
    </source>
</evidence>
<organism evidence="8 9">
    <name type="scientific">Demequina zhanjiangensis</name>
    <dbReference type="NCBI Taxonomy" id="3051659"/>
    <lineage>
        <taxon>Bacteria</taxon>
        <taxon>Bacillati</taxon>
        <taxon>Actinomycetota</taxon>
        <taxon>Actinomycetes</taxon>
        <taxon>Micrococcales</taxon>
        <taxon>Demequinaceae</taxon>
        <taxon>Demequina</taxon>
    </lineage>
</organism>
<dbReference type="InterPro" id="IPR013324">
    <property type="entry name" value="RNA_pol_sigma_r3/r4-like"/>
</dbReference>
<proteinExistence type="inferred from homology"/>
<reference evidence="8" key="1">
    <citation type="submission" date="2023-06" db="EMBL/GenBank/DDBJ databases">
        <title>SYSU T00b26.</title>
        <authorList>
            <person name="Gao L."/>
            <person name="Fang B.-Z."/>
            <person name="Li W.-J."/>
        </authorList>
    </citation>
    <scope>NUCLEOTIDE SEQUENCE</scope>
    <source>
        <strain evidence="8">SYSU T00b26</strain>
    </source>
</reference>